<evidence type="ECO:0000256" key="3">
    <source>
        <dbReference type="ARBA" id="ARBA00022723"/>
    </source>
</evidence>
<name>A0A5B9D7H9_9ARCH</name>
<dbReference type="NCBIfam" id="TIGR01549">
    <property type="entry name" value="HAD-SF-IA-v1"/>
    <property type="match status" value="1"/>
</dbReference>
<comment type="cofactor">
    <cofactor evidence="1">
        <name>Mg(2+)</name>
        <dbReference type="ChEBI" id="CHEBI:18420"/>
    </cofactor>
</comment>
<dbReference type="Pfam" id="PF00702">
    <property type="entry name" value="Hydrolase"/>
    <property type="match status" value="1"/>
</dbReference>
<evidence type="ECO:0000313" key="7">
    <source>
        <dbReference type="Proteomes" id="UP000321408"/>
    </source>
</evidence>
<evidence type="ECO:0000256" key="1">
    <source>
        <dbReference type="ARBA" id="ARBA00001946"/>
    </source>
</evidence>
<keyword evidence="4 6" id="KW-0378">Hydrolase</keyword>
<keyword evidence="5" id="KW-0460">Magnesium</keyword>
<dbReference type="SUPFAM" id="SSF56784">
    <property type="entry name" value="HAD-like"/>
    <property type="match status" value="1"/>
</dbReference>
<keyword evidence="7" id="KW-1185">Reference proteome</keyword>
<protein>
    <submittedName>
        <fullName evidence="6">HAD family hydrolase</fullName>
        <ecNumber evidence="6">3.1.3.-</ecNumber>
    </submittedName>
</protein>
<reference evidence="6 7" key="1">
    <citation type="journal article" date="2020" name="Nature">
        <title>Isolation of an archaeon at the prokaryote-eukaryote interface.</title>
        <authorList>
            <person name="Imachi H."/>
            <person name="Nobu M.K."/>
            <person name="Nakahara N."/>
            <person name="Morono Y."/>
            <person name="Ogawara M."/>
            <person name="Takaki Y."/>
            <person name="Takano Y."/>
            <person name="Uematsu K."/>
            <person name="Ikuta T."/>
            <person name="Ito M."/>
            <person name="Matsui Y."/>
            <person name="Miyazaki M."/>
            <person name="Murata K."/>
            <person name="Saito Y."/>
            <person name="Sakai S."/>
            <person name="Song C."/>
            <person name="Tasumi E."/>
            <person name="Yamanaka Y."/>
            <person name="Yamaguchi T."/>
            <person name="Kamagata Y."/>
            <person name="Tamaki H."/>
            <person name="Takai K."/>
        </authorList>
    </citation>
    <scope>NUCLEOTIDE SEQUENCE [LARGE SCALE GENOMIC DNA]</scope>
    <source>
        <strain evidence="6 7">MK-D1</strain>
    </source>
</reference>
<proteinExistence type="inferred from homology"/>
<dbReference type="SFLD" id="SFLDS00003">
    <property type="entry name" value="Haloacid_Dehalogenase"/>
    <property type="match status" value="1"/>
</dbReference>
<dbReference type="EMBL" id="CP042905">
    <property type="protein sequence ID" value="QEE15032.1"/>
    <property type="molecule type" value="Genomic_DNA"/>
</dbReference>
<evidence type="ECO:0000256" key="2">
    <source>
        <dbReference type="ARBA" id="ARBA00007958"/>
    </source>
</evidence>
<dbReference type="InterPro" id="IPR036412">
    <property type="entry name" value="HAD-like_sf"/>
</dbReference>
<dbReference type="KEGG" id="psyt:DSAG12_00855"/>
<dbReference type="Gene3D" id="3.40.50.1000">
    <property type="entry name" value="HAD superfamily/HAD-like"/>
    <property type="match status" value="1"/>
</dbReference>
<keyword evidence="3" id="KW-0479">Metal-binding</keyword>
<dbReference type="OrthoDB" id="31229at2157"/>
<dbReference type="SFLD" id="SFLDG01129">
    <property type="entry name" value="C1.5:_HAD__Beta-PGM__Phosphata"/>
    <property type="match status" value="1"/>
</dbReference>
<dbReference type="InterPro" id="IPR006439">
    <property type="entry name" value="HAD-SF_hydro_IA"/>
</dbReference>
<evidence type="ECO:0000313" key="6">
    <source>
        <dbReference type="EMBL" id="QEE15032.1"/>
    </source>
</evidence>
<organism evidence="6 7">
    <name type="scientific">Promethearchaeum syntrophicum</name>
    <dbReference type="NCBI Taxonomy" id="2594042"/>
    <lineage>
        <taxon>Archaea</taxon>
        <taxon>Promethearchaeati</taxon>
        <taxon>Promethearchaeota</taxon>
        <taxon>Promethearchaeia</taxon>
        <taxon>Promethearchaeales</taxon>
        <taxon>Promethearchaeaceae</taxon>
        <taxon>Promethearchaeum</taxon>
    </lineage>
</organism>
<dbReference type="AlphaFoldDB" id="A0A5B9D7H9"/>
<evidence type="ECO:0000256" key="5">
    <source>
        <dbReference type="ARBA" id="ARBA00022842"/>
    </source>
</evidence>
<sequence length="243" mass="28348">MEIKGIFFDLNGTLLEFGNLSQANYDHESAIFSYLFNKGMNIPRELFDENVKNYFDIDIPKEIPSKLTLFEYKLQQLAFKLDVLLKREELEELAILSIQAWAKNHNLDKYAVKILSELKEKNYKIALVSDFDHPPYIYKFLEKHKLIPYFDSIIISGNLGVKKPNPKMFNMALRETRLYANEVLFIGDSMEHDIQGAHGVGMVSILIDRQSSFDLVEKINERFFIMNSLTKLEEIIKIVKLKE</sequence>
<dbReference type="GO" id="GO:0044281">
    <property type="term" value="P:small molecule metabolic process"/>
    <property type="evidence" value="ECO:0007669"/>
    <property type="project" value="UniProtKB-ARBA"/>
</dbReference>
<evidence type="ECO:0000256" key="4">
    <source>
        <dbReference type="ARBA" id="ARBA00022801"/>
    </source>
</evidence>
<gene>
    <name evidence="6" type="ORF">DSAG12_00855</name>
</gene>
<comment type="similarity">
    <text evidence="2">Belongs to the HAD-like hydrolase superfamily.</text>
</comment>
<accession>A0A5B9D7H9</accession>
<dbReference type="PANTHER" id="PTHR46470">
    <property type="entry name" value="N-ACYLNEURAMINATE-9-PHOSPHATASE"/>
    <property type="match status" value="1"/>
</dbReference>
<dbReference type="GO" id="GO:0016791">
    <property type="term" value="F:phosphatase activity"/>
    <property type="evidence" value="ECO:0007669"/>
    <property type="project" value="TreeGrafter"/>
</dbReference>
<dbReference type="EC" id="3.1.3.-" evidence="6"/>
<dbReference type="RefSeq" id="WP_147661958.1">
    <property type="nucleotide sequence ID" value="NZ_CP042905.2"/>
</dbReference>
<dbReference type="GeneID" id="41328853"/>
<dbReference type="Gene3D" id="1.10.150.240">
    <property type="entry name" value="Putative phosphatase, domain 2"/>
    <property type="match status" value="1"/>
</dbReference>
<dbReference type="Proteomes" id="UP000321408">
    <property type="component" value="Chromosome"/>
</dbReference>
<reference evidence="6 7" key="2">
    <citation type="journal article" date="2024" name="Int. J. Syst. Evol. Microbiol.">
        <title>Promethearchaeum syntrophicum gen. nov., sp. nov., an anaerobic, obligately syntrophic archaeon, the first isolate of the lineage 'Asgard' archaea, and proposal of the new archaeal phylum Promethearchaeota phyl. nov. and kingdom Promethearchaeati regn. nov.</title>
        <authorList>
            <person name="Imachi H."/>
            <person name="Nobu M.K."/>
            <person name="Kato S."/>
            <person name="Takaki Y."/>
            <person name="Miyazaki M."/>
            <person name="Miyata M."/>
            <person name="Ogawara M."/>
            <person name="Saito Y."/>
            <person name="Sakai S."/>
            <person name="Tahara Y.O."/>
            <person name="Takano Y."/>
            <person name="Tasumi E."/>
            <person name="Uematsu K."/>
            <person name="Yoshimura T."/>
            <person name="Itoh T."/>
            <person name="Ohkuma M."/>
            <person name="Takai K."/>
        </authorList>
    </citation>
    <scope>NUCLEOTIDE SEQUENCE [LARGE SCALE GENOMIC DNA]</scope>
    <source>
        <strain evidence="6 7">MK-D1</strain>
    </source>
</reference>
<dbReference type="InterPro" id="IPR051400">
    <property type="entry name" value="HAD-like_hydrolase"/>
</dbReference>
<dbReference type="InterPro" id="IPR023198">
    <property type="entry name" value="PGP-like_dom2"/>
</dbReference>
<dbReference type="GO" id="GO:0046872">
    <property type="term" value="F:metal ion binding"/>
    <property type="evidence" value="ECO:0007669"/>
    <property type="project" value="UniProtKB-KW"/>
</dbReference>
<dbReference type="InterPro" id="IPR023214">
    <property type="entry name" value="HAD_sf"/>
</dbReference>
<dbReference type="PANTHER" id="PTHR46470:SF2">
    <property type="entry name" value="GLYCERALDEHYDE 3-PHOSPHATE PHOSPHATASE"/>
    <property type="match status" value="1"/>
</dbReference>
<dbReference type="NCBIfam" id="TIGR01509">
    <property type="entry name" value="HAD-SF-IA-v3"/>
    <property type="match status" value="1"/>
</dbReference>